<protein>
    <recommendedName>
        <fullName evidence="3">Reverse transcriptase zinc-binding domain-containing protein</fullName>
    </recommendedName>
</protein>
<dbReference type="Proteomes" id="UP001237642">
    <property type="component" value="Unassembled WGS sequence"/>
</dbReference>
<comment type="caution">
    <text evidence="1">The sequence shown here is derived from an EMBL/GenBank/DDBJ whole genome shotgun (WGS) entry which is preliminary data.</text>
</comment>
<name>A0AAD8GPS1_9APIA</name>
<evidence type="ECO:0008006" key="3">
    <source>
        <dbReference type="Google" id="ProtNLM"/>
    </source>
</evidence>
<dbReference type="EMBL" id="JAUIZM010000017">
    <property type="protein sequence ID" value="KAK1352386.1"/>
    <property type="molecule type" value="Genomic_DNA"/>
</dbReference>
<accession>A0AAD8GPS1</accession>
<sequence length="225" mass="26702">MKYYLWKGDITKKCGTRINWTNVTLSRDEGGLGIKNSSDWNRAQLMVHLCHIIFDAPNLWAKWVNTTVPKRKYFWTMIEPTDCSWIWRKILQLRNVALQFLSYTVGDGRTISLWFDPWWNQSYLASNKFDNIITQVGLSTEAIVHDIINTGNWVLPIPNTHHHHVQHKFLDRIHNFSYPDFNLEQTDRIFWNGVDVKKVKAWHIWDATRFRLPITNSYKTGLVRD</sequence>
<reference evidence="1" key="2">
    <citation type="submission" date="2023-05" db="EMBL/GenBank/DDBJ databases">
        <authorList>
            <person name="Schelkunov M.I."/>
        </authorList>
    </citation>
    <scope>NUCLEOTIDE SEQUENCE</scope>
    <source>
        <strain evidence="1">Hsosn_3</strain>
        <tissue evidence="1">Leaf</tissue>
    </source>
</reference>
<dbReference type="AlphaFoldDB" id="A0AAD8GPS1"/>
<reference evidence="1" key="1">
    <citation type="submission" date="2023-02" db="EMBL/GenBank/DDBJ databases">
        <title>Genome of toxic invasive species Heracleum sosnowskyi carries increased number of genes despite the absence of recent whole-genome duplications.</title>
        <authorList>
            <person name="Schelkunov M."/>
            <person name="Shtratnikova V."/>
            <person name="Makarenko M."/>
            <person name="Klepikova A."/>
            <person name="Omelchenko D."/>
            <person name="Novikova G."/>
            <person name="Obukhova E."/>
            <person name="Bogdanov V."/>
            <person name="Penin A."/>
            <person name="Logacheva M."/>
        </authorList>
    </citation>
    <scope>NUCLEOTIDE SEQUENCE</scope>
    <source>
        <strain evidence="1">Hsosn_3</strain>
        <tissue evidence="1">Leaf</tissue>
    </source>
</reference>
<organism evidence="1 2">
    <name type="scientific">Heracleum sosnowskyi</name>
    <dbReference type="NCBI Taxonomy" id="360622"/>
    <lineage>
        <taxon>Eukaryota</taxon>
        <taxon>Viridiplantae</taxon>
        <taxon>Streptophyta</taxon>
        <taxon>Embryophyta</taxon>
        <taxon>Tracheophyta</taxon>
        <taxon>Spermatophyta</taxon>
        <taxon>Magnoliopsida</taxon>
        <taxon>eudicotyledons</taxon>
        <taxon>Gunneridae</taxon>
        <taxon>Pentapetalae</taxon>
        <taxon>asterids</taxon>
        <taxon>campanulids</taxon>
        <taxon>Apiales</taxon>
        <taxon>Apiaceae</taxon>
        <taxon>Apioideae</taxon>
        <taxon>apioid superclade</taxon>
        <taxon>Tordylieae</taxon>
        <taxon>Tordyliinae</taxon>
        <taxon>Heracleum</taxon>
    </lineage>
</organism>
<evidence type="ECO:0000313" key="2">
    <source>
        <dbReference type="Proteomes" id="UP001237642"/>
    </source>
</evidence>
<gene>
    <name evidence="1" type="ORF">POM88_053325</name>
</gene>
<keyword evidence="2" id="KW-1185">Reference proteome</keyword>
<proteinExistence type="predicted"/>
<evidence type="ECO:0000313" key="1">
    <source>
        <dbReference type="EMBL" id="KAK1352386.1"/>
    </source>
</evidence>